<feature type="region of interest" description="Disordered" evidence="1">
    <location>
        <begin position="1"/>
        <end position="124"/>
    </location>
</feature>
<dbReference type="Proteomes" id="UP000515123">
    <property type="component" value="Linkage group 25"/>
</dbReference>
<evidence type="ECO:0000256" key="1">
    <source>
        <dbReference type="SAM" id="MobiDB-lite"/>
    </source>
</evidence>
<dbReference type="Gramene" id="Aco010160.1.mrna1">
    <property type="protein sequence ID" value="Aco010160.1.mrna1"/>
    <property type="gene ID" value="Aco010160.1.path1"/>
</dbReference>
<feature type="compositionally biased region" description="Polar residues" evidence="1">
    <location>
        <begin position="24"/>
        <end position="44"/>
    </location>
</feature>
<dbReference type="OrthoDB" id="2193576at2759"/>
<dbReference type="PANTHER" id="PTHR34191">
    <property type="entry name" value="LATE EMBRYOGENESIS ABUNDANT PROTEIN (LEA) FAMILY PROTEIN"/>
    <property type="match status" value="1"/>
</dbReference>
<proteinExistence type="predicted"/>
<feature type="compositionally biased region" description="Low complexity" evidence="1">
    <location>
        <begin position="104"/>
        <end position="124"/>
    </location>
</feature>
<dbReference type="PANTHER" id="PTHR34191:SF20">
    <property type="entry name" value="LATE EMBRYOGENESIS ABUNDANT PROTEIN (LEA) FAMILY PROTEIN"/>
    <property type="match status" value="1"/>
</dbReference>
<name>A0A6P5EEN1_ANACO</name>
<feature type="compositionally biased region" description="Polar residues" evidence="1">
    <location>
        <begin position="53"/>
        <end position="85"/>
    </location>
</feature>
<dbReference type="RefSeq" id="XP_020079970.1">
    <property type="nucleotide sequence ID" value="XM_020224381.1"/>
</dbReference>
<organism evidence="2 3">
    <name type="scientific">Ananas comosus</name>
    <name type="common">Pineapple</name>
    <name type="synonym">Ananas ananas</name>
    <dbReference type="NCBI Taxonomy" id="4615"/>
    <lineage>
        <taxon>Eukaryota</taxon>
        <taxon>Viridiplantae</taxon>
        <taxon>Streptophyta</taxon>
        <taxon>Embryophyta</taxon>
        <taxon>Tracheophyta</taxon>
        <taxon>Spermatophyta</taxon>
        <taxon>Magnoliopsida</taxon>
        <taxon>Liliopsida</taxon>
        <taxon>Poales</taxon>
        <taxon>Bromeliaceae</taxon>
        <taxon>Bromelioideae</taxon>
        <taxon>Ananas</taxon>
    </lineage>
</organism>
<dbReference type="InterPro" id="IPR039624">
    <property type="entry name" value="LEA1/2/D7/KIN2"/>
</dbReference>
<keyword evidence="2" id="KW-1185">Reference proteome</keyword>
<dbReference type="Gene3D" id="6.10.140.1430">
    <property type="match status" value="1"/>
</dbReference>
<dbReference type="GeneID" id="109703669"/>
<evidence type="ECO:0000313" key="2">
    <source>
        <dbReference type="Proteomes" id="UP000515123"/>
    </source>
</evidence>
<gene>
    <name evidence="3" type="primary">LOC109703669</name>
</gene>
<evidence type="ECO:0000313" key="3">
    <source>
        <dbReference type="RefSeq" id="XP_020079970.1"/>
    </source>
</evidence>
<sequence>MSNTQQMFKSGKAHGEGAEKAGQWMQSAKDTTKSMADSAQQNKDQAAEKAGQWMQSAKDTTNSMGDSAQQNKDQAAGFLQQTGDQVKQMAQGAANAVKNAVGMGNTDTAAGNTTTSTTTTTSKH</sequence>
<dbReference type="AlphaFoldDB" id="A0A6P5EEN1"/>
<reference evidence="3" key="2">
    <citation type="submission" date="2025-08" db="UniProtKB">
        <authorList>
            <consortium name="RefSeq"/>
        </authorList>
    </citation>
    <scope>IDENTIFICATION</scope>
    <source>
        <tissue evidence="3">Leaf</tissue>
    </source>
</reference>
<protein>
    <submittedName>
        <fullName evidence="3">Late embryogenesis abundant protein 1</fullName>
    </submittedName>
</protein>
<accession>A0A6P5EEN1</accession>
<reference evidence="2" key="1">
    <citation type="journal article" date="2015" name="Nat. Genet.">
        <title>The pineapple genome and the evolution of CAM photosynthesis.</title>
        <authorList>
            <person name="Ming R."/>
            <person name="VanBuren R."/>
            <person name="Wai C.M."/>
            <person name="Tang H."/>
            <person name="Schatz M.C."/>
            <person name="Bowers J.E."/>
            <person name="Lyons E."/>
            <person name="Wang M.L."/>
            <person name="Chen J."/>
            <person name="Biggers E."/>
            <person name="Zhang J."/>
            <person name="Huang L."/>
            <person name="Zhang L."/>
            <person name="Miao W."/>
            <person name="Zhang J."/>
            <person name="Ye Z."/>
            <person name="Miao C."/>
            <person name="Lin Z."/>
            <person name="Wang H."/>
            <person name="Zhou H."/>
            <person name="Yim W.C."/>
            <person name="Priest H.D."/>
            <person name="Zheng C."/>
            <person name="Woodhouse M."/>
            <person name="Edger P.P."/>
            <person name="Guyot R."/>
            <person name="Guo H.B."/>
            <person name="Guo H."/>
            <person name="Zheng G."/>
            <person name="Singh R."/>
            <person name="Sharma A."/>
            <person name="Min X."/>
            <person name="Zheng Y."/>
            <person name="Lee H."/>
            <person name="Gurtowski J."/>
            <person name="Sedlazeck F.J."/>
            <person name="Harkess A."/>
            <person name="McKain M.R."/>
            <person name="Liao Z."/>
            <person name="Fang J."/>
            <person name="Liu J."/>
            <person name="Zhang X."/>
            <person name="Zhang Q."/>
            <person name="Hu W."/>
            <person name="Qin Y."/>
            <person name="Wang K."/>
            <person name="Chen L.Y."/>
            <person name="Shirley N."/>
            <person name="Lin Y.R."/>
            <person name="Liu L.Y."/>
            <person name="Hernandez A.G."/>
            <person name="Wright C.L."/>
            <person name="Bulone V."/>
            <person name="Tuskan G.A."/>
            <person name="Heath K."/>
            <person name="Zee F."/>
            <person name="Moore P.H."/>
            <person name="Sunkar R."/>
            <person name="Leebens-Mack J.H."/>
            <person name="Mockler T."/>
            <person name="Bennetzen J.L."/>
            <person name="Freeling M."/>
            <person name="Sankoff D."/>
            <person name="Paterson A.H."/>
            <person name="Zhu X."/>
            <person name="Yang X."/>
            <person name="Smith J.A."/>
            <person name="Cushman J.C."/>
            <person name="Paull R.E."/>
            <person name="Yu Q."/>
        </authorList>
    </citation>
    <scope>NUCLEOTIDE SEQUENCE [LARGE SCALE GENOMIC DNA]</scope>
    <source>
        <strain evidence="2">cv. F153</strain>
    </source>
</reference>